<dbReference type="Gene3D" id="3.90.780.10">
    <property type="entry name" value="5'-Nucleotidase, C-terminal domain"/>
    <property type="match status" value="1"/>
</dbReference>
<dbReference type="InterPro" id="IPR036907">
    <property type="entry name" value="5'-Nucleotdase_C_sf"/>
</dbReference>
<dbReference type="PROSITE" id="PS51841">
    <property type="entry name" value="LTD"/>
    <property type="match status" value="1"/>
</dbReference>
<dbReference type="Gene3D" id="3.60.21.10">
    <property type="match status" value="1"/>
</dbReference>
<dbReference type="SUPFAM" id="SSF56219">
    <property type="entry name" value="DNase I-like"/>
    <property type="match status" value="1"/>
</dbReference>
<dbReference type="EMBL" id="JAUCGQ010000002">
    <property type="protein sequence ID" value="MDM7856235.1"/>
    <property type="molecule type" value="Genomic_DNA"/>
</dbReference>
<evidence type="ECO:0000313" key="6">
    <source>
        <dbReference type="Proteomes" id="UP001529338"/>
    </source>
</evidence>
<dbReference type="InterPro" id="IPR006179">
    <property type="entry name" value="5_nucleotidase/apyrase"/>
</dbReference>
<comment type="caution">
    <text evidence="5">The sequence shown here is derived from an EMBL/GenBank/DDBJ whole genome shotgun (WGS) entry which is preliminary data.</text>
</comment>
<keyword evidence="6" id="KW-1185">Reference proteome</keyword>
<feature type="compositionally biased region" description="Low complexity" evidence="2">
    <location>
        <begin position="189"/>
        <end position="202"/>
    </location>
</feature>
<keyword evidence="5" id="KW-0255">Endonuclease</keyword>
<dbReference type="GO" id="GO:0004519">
    <property type="term" value="F:endonuclease activity"/>
    <property type="evidence" value="ECO:0007669"/>
    <property type="project" value="UniProtKB-KW"/>
</dbReference>
<dbReference type="PANTHER" id="PTHR42834">
    <property type="entry name" value="ENDONUCLEASE/EXONUCLEASE/PHOSPHATASE FAMILY PROTEIN (AFU_ORTHOLOGUE AFUA_3G09210)"/>
    <property type="match status" value="1"/>
</dbReference>
<dbReference type="Pfam" id="PF02872">
    <property type="entry name" value="5_nucleotid_C"/>
    <property type="match status" value="1"/>
</dbReference>
<dbReference type="InterPro" id="IPR004843">
    <property type="entry name" value="Calcineurin-like_PHP"/>
</dbReference>
<dbReference type="InterPro" id="IPR032109">
    <property type="entry name" value="Big_3_5"/>
</dbReference>
<name>A0ABT7SJ75_9CELL</name>
<feature type="region of interest" description="Disordered" evidence="2">
    <location>
        <begin position="169"/>
        <end position="220"/>
    </location>
</feature>
<feature type="domain" description="LTD" evidence="4">
    <location>
        <begin position="25"/>
        <end position="162"/>
    </location>
</feature>
<dbReference type="SUPFAM" id="SSF56300">
    <property type="entry name" value="Metallo-dependent phosphatases"/>
    <property type="match status" value="1"/>
</dbReference>
<dbReference type="InterPro" id="IPR005135">
    <property type="entry name" value="Endo/exonuclease/phosphatase"/>
</dbReference>
<dbReference type="NCBIfam" id="NF033681">
    <property type="entry name" value="ExeM_NucH_DNase"/>
    <property type="match status" value="1"/>
</dbReference>
<dbReference type="CDD" id="cd10283">
    <property type="entry name" value="MnuA_DNase1-like"/>
    <property type="match status" value="1"/>
</dbReference>
<feature type="compositionally biased region" description="Polar residues" evidence="2">
    <location>
        <begin position="176"/>
        <end position="188"/>
    </location>
</feature>
<dbReference type="InterPro" id="IPR008334">
    <property type="entry name" value="5'-Nucleotdase_C"/>
</dbReference>
<dbReference type="InterPro" id="IPR036415">
    <property type="entry name" value="Lamin_tail_dom_sf"/>
</dbReference>
<dbReference type="InterPro" id="IPR001322">
    <property type="entry name" value="Lamin_tail_dom"/>
</dbReference>
<evidence type="ECO:0000256" key="3">
    <source>
        <dbReference type="SAM" id="SignalP"/>
    </source>
</evidence>
<feature type="chain" id="PRO_5045998282" evidence="3">
    <location>
        <begin position="32"/>
        <end position="1553"/>
    </location>
</feature>
<feature type="signal peptide" evidence="3">
    <location>
        <begin position="1"/>
        <end position="31"/>
    </location>
</feature>
<organism evidence="5 6">
    <name type="scientific">Cellulomonas alba</name>
    <dbReference type="NCBI Taxonomy" id="3053467"/>
    <lineage>
        <taxon>Bacteria</taxon>
        <taxon>Bacillati</taxon>
        <taxon>Actinomycetota</taxon>
        <taxon>Actinomycetes</taxon>
        <taxon>Micrococcales</taxon>
        <taxon>Cellulomonadaceae</taxon>
        <taxon>Cellulomonas</taxon>
    </lineage>
</organism>
<feature type="region of interest" description="Disordered" evidence="2">
    <location>
        <begin position="668"/>
        <end position="688"/>
    </location>
</feature>
<evidence type="ECO:0000313" key="5">
    <source>
        <dbReference type="EMBL" id="MDM7856235.1"/>
    </source>
</evidence>
<dbReference type="SUPFAM" id="SSF55816">
    <property type="entry name" value="5'-nucleotidase (syn. UDP-sugar hydrolase), C-terminal domain"/>
    <property type="match status" value="1"/>
</dbReference>
<dbReference type="Proteomes" id="UP001529338">
    <property type="component" value="Unassembled WGS sequence"/>
</dbReference>
<dbReference type="Gene3D" id="3.60.10.10">
    <property type="entry name" value="Endonuclease/exonuclease/phosphatase"/>
    <property type="match status" value="1"/>
</dbReference>
<dbReference type="SUPFAM" id="SSF74853">
    <property type="entry name" value="Lamin A/C globular tail domain"/>
    <property type="match status" value="1"/>
</dbReference>
<dbReference type="PANTHER" id="PTHR42834:SF1">
    <property type="entry name" value="ENDONUCLEASE_EXONUCLEASE_PHOSPHATASE FAMILY PROTEIN (AFU_ORTHOLOGUE AFUA_3G09210)"/>
    <property type="match status" value="1"/>
</dbReference>
<evidence type="ECO:0000256" key="1">
    <source>
        <dbReference type="ARBA" id="ARBA00022729"/>
    </source>
</evidence>
<keyword evidence="1 3" id="KW-0732">Signal</keyword>
<reference evidence="5 6" key="1">
    <citation type="submission" date="2023-06" db="EMBL/GenBank/DDBJ databases">
        <title>Cellulomonas sp. MW4 Whole genome sequence.</title>
        <authorList>
            <person name="Park S."/>
        </authorList>
    </citation>
    <scope>NUCLEOTIDE SEQUENCE [LARGE SCALE GENOMIC DNA]</scope>
    <source>
        <strain evidence="5 6">MW4</strain>
    </source>
</reference>
<dbReference type="InterPro" id="IPR036691">
    <property type="entry name" value="Endo/exonu/phosph_ase_sf"/>
</dbReference>
<dbReference type="RefSeq" id="WP_289456323.1">
    <property type="nucleotide sequence ID" value="NZ_JAUCGQ010000002.1"/>
</dbReference>
<protein>
    <submittedName>
        <fullName evidence="5">ExeM/NucH family extracellular endonuclease</fullName>
    </submittedName>
</protein>
<keyword evidence="5" id="KW-0540">Nuclease</keyword>
<keyword evidence="5" id="KW-0378">Hydrolase</keyword>
<dbReference type="Pfam" id="PF00932">
    <property type="entry name" value="LTD"/>
    <property type="match status" value="1"/>
</dbReference>
<gene>
    <name evidence="5" type="ORF">QRT04_14955</name>
</gene>
<dbReference type="Pfam" id="PF16640">
    <property type="entry name" value="Big_3_5"/>
    <property type="match status" value="1"/>
</dbReference>
<sequence>MHAVVRSATGGLAALGVLVAGAVATGGAAHAAVSPAAAVVVNEVYGGGGNSGAPLNRDFVELYNPGSSAVSLAGWSVQYASAAGSSWANKTDLSGSIAAGGYLLVGGASGANGSALTVDVDGTINLSGSAGKVALVSSGTPLTCSTGCASQASVVDLVGYGSTASSYAGTAPAPGASNTTSVSRSASHTNTADNAADFTAGAPTPQAAGSTPPSGPTEHTIAEIQGTGAASPLVGQSVTTTGVVTAAYPTGGLNGYVIQTAGTGGPLDAGRTASDAVFVFSPATVAGVAVGENVQVTGTVSEYNGLTELTVPAGGVTDTGGHAAVTPTTGAWPTTEAAREAIESMLLAPTDTFTVTDTYATNQYGEVGLATGRKPLLQPTDVARPGTPEAAAVAADNAARGVVLDDGATTNFLLAANQSQTPPYISLSDPLRVGERATLSAPMIVDYRNSAWKLDPTAQVVAGGASPVSFTNNRTAHPADVGGDLRISSFNVLNYFTTLGVDTAGCTAYTDRDGHGITVKDGCDPRGAWDSASLARQQAKIVKAINALDADVVGLMEIENSAVVDGHPDEALATLVDALNAAAGDDVWAYVPSSAELPPAAQMDVITNAIIYRKAAVERVGASHALGTLSEGDEAFANAREPIAQTFRPVGGGEPILVVVNHLKSKGSAGPLPGDADSGDGQGSSNASRVAQATALRDWVPTIQGDVRSVALVGDFNSYTREDPLQVLYDAGYSDAAPTLSHDQWSYSFGSLSGSLDHVLLNAAALKRATGEDTWEINAEESVALEYSRYNYHGTLFYAPDPYRSSDHDPVVVGLSDGPDAGTIPLTFLDFNDFHGRIDANTVKFAGTIEQQRAAASGPVALLAAGDNIGASLFASAVAQDQPTIDVLDALGLQASAVGNHEFDRGFDDLKNRVIDGGQNATWDYLGANVYAKGTTDPVLPEYAILTMGGLKVGVIGAVTKETTSLVSPAGIASLDFGDPVAAVNRVAGELTDGDPSNGEADVLVAEYHEGASAGTPDGATLDEEVAAGGAFTDIVTKTSPKVAAIFTGHTHKAYAWEAPVPGSATATRPVVQAEDYGDFVGKVVLDVDATTHEVTAHTQELVARTTTPDADLVAAYPRAAKVQDIVTKALAAADEVGKQQVGSVSADITTAFSGGSYVGGTYAGGTRDDRASESTLGDVVANALRDTLASPDRGGAQIGVVNPGGLRAELMYARSGAEAADGIVTYAEANSVLPFVNNLWTTTLTGAQVKTMLEQQWQTNADGTIPTRPYLQLGLSDNVSYTFDPAAPRGSHITSVTVDGKALDPAATYRIGTFSFLTSGGDNFRVLAQGADARDSGLVDREAWIAYLGDHPGLTPSFARRAVQVPTVPTTIEAGAALDLAVGGLDLTSLGSPQNTALSVRLDGDEIGAAPVTNGAAQVTSTIPAGTAAGAHVLTLVGAPSGTTVTLPLTVTAAPVVGSPTSTELKVTGGTKVGQQLNLKATVSPKKGPQGTVEFRDGDTVVATATVGGGGHASAKVSLAAGEHSITATFVPSTDQWAGSTSDAEVVTVRAR</sequence>
<accession>A0ABT7SJ75</accession>
<evidence type="ECO:0000259" key="4">
    <source>
        <dbReference type="PROSITE" id="PS51841"/>
    </source>
</evidence>
<dbReference type="InterPro" id="IPR029052">
    <property type="entry name" value="Metallo-depent_PP-like"/>
</dbReference>
<dbReference type="PRINTS" id="PR01607">
    <property type="entry name" value="APYRASEFAMLY"/>
</dbReference>
<dbReference type="CDD" id="cd04486">
    <property type="entry name" value="YhcR_OBF_like"/>
    <property type="match status" value="1"/>
</dbReference>
<evidence type="ECO:0000256" key="2">
    <source>
        <dbReference type="SAM" id="MobiDB-lite"/>
    </source>
</evidence>
<dbReference type="Pfam" id="PF03372">
    <property type="entry name" value="Exo_endo_phos"/>
    <property type="match status" value="1"/>
</dbReference>
<dbReference type="InterPro" id="IPR047971">
    <property type="entry name" value="ExeM-like"/>
</dbReference>
<proteinExistence type="predicted"/>
<dbReference type="Pfam" id="PF00149">
    <property type="entry name" value="Metallophos"/>
    <property type="match status" value="1"/>
</dbReference>